<dbReference type="Proteomes" id="UP000188318">
    <property type="component" value="Unassembled WGS sequence"/>
</dbReference>
<dbReference type="AlphaFoldDB" id="A0A1R3RXQ5"/>
<dbReference type="OMA" id="MRWTDEN"/>
<name>A0A1R3RXQ5_ASPC5</name>
<dbReference type="VEuPathDB" id="FungiDB:ASPCADRAFT_2702"/>
<evidence type="ECO:0000313" key="2">
    <source>
        <dbReference type="EMBL" id="OOF99279.1"/>
    </source>
</evidence>
<sequence length="107" mass="12149">MRWTLENEHVLWRTIFETQNLTLDLDKIAEAWPGDDKPTARAVKEHLEKFRRGLKSGNSVTFSMGGKRAADDDGAIATPRKKRTPKKKVKEEEKDEDVTPSGGKVKE</sequence>
<feature type="region of interest" description="Disordered" evidence="1">
    <location>
        <begin position="56"/>
        <end position="107"/>
    </location>
</feature>
<protein>
    <submittedName>
        <fullName evidence="2">Uncharacterized protein</fullName>
    </submittedName>
</protein>
<keyword evidence="3" id="KW-1185">Reference proteome</keyword>
<dbReference type="STRING" id="602072.A0A1R3RXQ5"/>
<proteinExistence type="predicted"/>
<dbReference type="EMBL" id="KV907495">
    <property type="protein sequence ID" value="OOF99279.1"/>
    <property type="molecule type" value="Genomic_DNA"/>
</dbReference>
<dbReference type="OrthoDB" id="5420368at2759"/>
<reference evidence="3" key="1">
    <citation type="journal article" date="2017" name="Genome Biol.">
        <title>Comparative genomics reveals high biological diversity and specific adaptations in the industrially and medically important fungal genus Aspergillus.</title>
        <authorList>
            <person name="de Vries R.P."/>
            <person name="Riley R."/>
            <person name="Wiebenga A."/>
            <person name="Aguilar-Osorio G."/>
            <person name="Amillis S."/>
            <person name="Uchima C.A."/>
            <person name="Anderluh G."/>
            <person name="Asadollahi M."/>
            <person name="Askin M."/>
            <person name="Barry K."/>
            <person name="Battaglia E."/>
            <person name="Bayram O."/>
            <person name="Benocci T."/>
            <person name="Braus-Stromeyer S.A."/>
            <person name="Caldana C."/>
            <person name="Canovas D."/>
            <person name="Cerqueira G.C."/>
            <person name="Chen F."/>
            <person name="Chen W."/>
            <person name="Choi C."/>
            <person name="Clum A."/>
            <person name="Dos Santos R.A."/>
            <person name="Damasio A.R."/>
            <person name="Diallinas G."/>
            <person name="Emri T."/>
            <person name="Fekete E."/>
            <person name="Flipphi M."/>
            <person name="Freyberg S."/>
            <person name="Gallo A."/>
            <person name="Gournas C."/>
            <person name="Habgood R."/>
            <person name="Hainaut M."/>
            <person name="Harispe M.L."/>
            <person name="Henrissat B."/>
            <person name="Hilden K.S."/>
            <person name="Hope R."/>
            <person name="Hossain A."/>
            <person name="Karabika E."/>
            <person name="Karaffa L."/>
            <person name="Karanyi Z."/>
            <person name="Krasevec N."/>
            <person name="Kuo A."/>
            <person name="Kusch H."/>
            <person name="LaButti K."/>
            <person name="Lagendijk E.L."/>
            <person name="Lapidus A."/>
            <person name="Levasseur A."/>
            <person name="Lindquist E."/>
            <person name="Lipzen A."/>
            <person name="Logrieco A.F."/>
            <person name="MacCabe A."/>
            <person name="Maekelae M.R."/>
            <person name="Malavazi I."/>
            <person name="Melin P."/>
            <person name="Meyer V."/>
            <person name="Mielnichuk N."/>
            <person name="Miskei M."/>
            <person name="Molnar A.P."/>
            <person name="Mule G."/>
            <person name="Ngan C.Y."/>
            <person name="Orejas M."/>
            <person name="Orosz E."/>
            <person name="Ouedraogo J.P."/>
            <person name="Overkamp K.M."/>
            <person name="Park H.-S."/>
            <person name="Perrone G."/>
            <person name="Piumi F."/>
            <person name="Punt P.J."/>
            <person name="Ram A.F."/>
            <person name="Ramon A."/>
            <person name="Rauscher S."/>
            <person name="Record E."/>
            <person name="Riano-Pachon D.M."/>
            <person name="Robert V."/>
            <person name="Roehrig J."/>
            <person name="Ruller R."/>
            <person name="Salamov A."/>
            <person name="Salih N.S."/>
            <person name="Samson R.A."/>
            <person name="Sandor E."/>
            <person name="Sanguinetti M."/>
            <person name="Schuetze T."/>
            <person name="Sepcic K."/>
            <person name="Shelest E."/>
            <person name="Sherlock G."/>
            <person name="Sophianopoulou V."/>
            <person name="Squina F.M."/>
            <person name="Sun H."/>
            <person name="Susca A."/>
            <person name="Todd R.B."/>
            <person name="Tsang A."/>
            <person name="Unkles S.E."/>
            <person name="van de Wiele N."/>
            <person name="van Rossen-Uffink D."/>
            <person name="Oliveira J.V."/>
            <person name="Vesth T.C."/>
            <person name="Visser J."/>
            <person name="Yu J.-H."/>
            <person name="Zhou M."/>
            <person name="Andersen M.R."/>
            <person name="Archer D.B."/>
            <person name="Baker S.E."/>
            <person name="Benoit I."/>
            <person name="Brakhage A.A."/>
            <person name="Braus G.H."/>
            <person name="Fischer R."/>
            <person name="Frisvad J.C."/>
            <person name="Goldman G.H."/>
            <person name="Houbraken J."/>
            <person name="Oakley B."/>
            <person name="Pocsi I."/>
            <person name="Scazzocchio C."/>
            <person name="Seiboth B."/>
            <person name="vanKuyk P.A."/>
            <person name="Wortman J."/>
            <person name="Dyer P.S."/>
            <person name="Grigoriev I.V."/>
        </authorList>
    </citation>
    <scope>NUCLEOTIDE SEQUENCE [LARGE SCALE GENOMIC DNA]</scope>
    <source>
        <strain evidence="3">ITEM 5010</strain>
    </source>
</reference>
<accession>A0A1R3RXQ5</accession>
<gene>
    <name evidence="2" type="ORF">ASPCADRAFT_2702</name>
</gene>
<evidence type="ECO:0000256" key="1">
    <source>
        <dbReference type="SAM" id="MobiDB-lite"/>
    </source>
</evidence>
<evidence type="ECO:0000313" key="3">
    <source>
        <dbReference type="Proteomes" id="UP000188318"/>
    </source>
</evidence>
<feature type="compositionally biased region" description="Basic residues" evidence="1">
    <location>
        <begin position="79"/>
        <end position="88"/>
    </location>
</feature>
<organism evidence="2 3">
    <name type="scientific">Aspergillus carbonarius (strain ITEM 5010)</name>
    <dbReference type="NCBI Taxonomy" id="602072"/>
    <lineage>
        <taxon>Eukaryota</taxon>
        <taxon>Fungi</taxon>
        <taxon>Dikarya</taxon>
        <taxon>Ascomycota</taxon>
        <taxon>Pezizomycotina</taxon>
        <taxon>Eurotiomycetes</taxon>
        <taxon>Eurotiomycetidae</taxon>
        <taxon>Eurotiales</taxon>
        <taxon>Aspergillaceae</taxon>
        <taxon>Aspergillus</taxon>
        <taxon>Aspergillus subgen. Circumdati</taxon>
    </lineage>
</organism>